<gene>
    <name evidence="4" type="ORF">JH146_0181</name>
</gene>
<evidence type="ECO:0000313" key="4">
    <source>
        <dbReference type="EMBL" id="AIJ05032.1"/>
    </source>
</evidence>
<keyword evidence="5" id="KW-1185">Reference proteome</keyword>
<feature type="domain" description="CBS" evidence="3">
    <location>
        <begin position="92"/>
        <end position="157"/>
    </location>
</feature>
<evidence type="ECO:0000256" key="2">
    <source>
        <dbReference type="PROSITE-ProRule" id="PRU00703"/>
    </source>
</evidence>
<proteinExistence type="predicted"/>
<accession>A0A076LE32</accession>
<dbReference type="InterPro" id="IPR046342">
    <property type="entry name" value="CBS_dom_sf"/>
</dbReference>
<dbReference type="RefSeq" id="WP_048201239.1">
    <property type="nucleotide sequence ID" value="NZ_CP009149.1"/>
</dbReference>
<dbReference type="PROSITE" id="PS51371">
    <property type="entry name" value="CBS"/>
    <property type="match status" value="2"/>
</dbReference>
<dbReference type="InterPro" id="IPR000644">
    <property type="entry name" value="CBS_dom"/>
</dbReference>
<keyword evidence="2" id="KW-0129">CBS domain</keyword>
<dbReference type="Proteomes" id="UP000028781">
    <property type="component" value="Chromosome"/>
</dbReference>
<dbReference type="KEGG" id="mjh:JH146_0181"/>
<protein>
    <submittedName>
        <fullName evidence="4">CBS domain containing protein</fullName>
    </submittedName>
</protein>
<sequence>MSKFVKLHLVRTLNRYKELQKIKVKDVMVSGSSVITTTPESTIGEVFNEMIKHDISGMPVIDNRGVMIGYATLKNVGKYLINYPYLKVGEVMIKNPPYTTTDEDIITAFEKMIKFNKKLDQLPVINTKYPEKVFGKLEGIIFMGDIIELFYKYIIKELKNLVNLNNNNNGIKLKYQKLNNKLNNNKDI</sequence>
<dbReference type="STRING" id="1301915.JH146_0181"/>
<evidence type="ECO:0000259" key="3">
    <source>
        <dbReference type="PROSITE" id="PS51371"/>
    </source>
</evidence>
<dbReference type="PANTHER" id="PTHR48108:SF33">
    <property type="entry name" value="METHYLATED PROTEIN MJ0556"/>
    <property type="match status" value="1"/>
</dbReference>
<dbReference type="Gene3D" id="3.10.580.10">
    <property type="entry name" value="CBS-domain"/>
    <property type="match status" value="1"/>
</dbReference>
<dbReference type="OrthoDB" id="8919at2157"/>
<dbReference type="CDD" id="cd02205">
    <property type="entry name" value="CBS_pair_SF"/>
    <property type="match status" value="1"/>
</dbReference>
<organism evidence="4 5">
    <name type="scientific">Methanocaldococcus bathoardescens</name>
    <dbReference type="NCBI Taxonomy" id="1301915"/>
    <lineage>
        <taxon>Archaea</taxon>
        <taxon>Methanobacteriati</taxon>
        <taxon>Methanobacteriota</taxon>
        <taxon>Methanomada group</taxon>
        <taxon>Methanococci</taxon>
        <taxon>Methanococcales</taxon>
        <taxon>Methanocaldococcaceae</taxon>
        <taxon>Methanocaldococcus</taxon>
    </lineage>
</organism>
<dbReference type="GeneID" id="24890771"/>
<dbReference type="EMBL" id="CP009149">
    <property type="protein sequence ID" value="AIJ05032.1"/>
    <property type="molecule type" value="Genomic_DNA"/>
</dbReference>
<dbReference type="Pfam" id="PF00571">
    <property type="entry name" value="CBS"/>
    <property type="match status" value="2"/>
</dbReference>
<reference evidence="4 5" key="1">
    <citation type="journal article" date="2015" name="Int. J. Syst. Evol. Microbiol.">
        <title>M ethanocaldococcus bathoardescens sp. nov., a hyperthermophilic methanogen isolated from a volcanically active deep-sea hydrothermal vent.</title>
        <authorList>
            <person name="Stewart L.C."/>
            <person name="Jung J.H."/>
            <person name="Kim Y.T."/>
            <person name="Kwon S.W."/>
            <person name="Park C.S."/>
            <person name="Holden J.F."/>
        </authorList>
    </citation>
    <scope>NUCLEOTIDE SEQUENCE [LARGE SCALE GENOMIC DNA]</scope>
    <source>
        <strain evidence="4 5">JH146</strain>
    </source>
</reference>
<keyword evidence="1" id="KW-0677">Repeat</keyword>
<evidence type="ECO:0000256" key="1">
    <source>
        <dbReference type="ARBA" id="ARBA00022737"/>
    </source>
</evidence>
<dbReference type="InterPro" id="IPR051462">
    <property type="entry name" value="CBS_domain-containing"/>
</dbReference>
<feature type="domain" description="CBS" evidence="3">
    <location>
        <begin position="28"/>
        <end position="88"/>
    </location>
</feature>
<dbReference type="SMART" id="SM00116">
    <property type="entry name" value="CBS"/>
    <property type="match status" value="2"/>
</dbReference>
<evidence type="ECO:0000313" key="5">
    <source>
        <dbReference type="Proteomes" id="UP000028781"/>
    </source>
</evidence>
<dbReference type="PANTHER" id="PTHR48108">
    <property type="entry name" value="CBS DOMAIN-CONTAINING PROTEIN CBSX2, CHLOROPLASTIC"/>
    <property type="match status" value="1"/>
</dbReference>
<dbReference type="AlphaFoldDB" id="A0A076LE32"/>
<name>A0A076LE32_9EURY</name>
<dbReference type="SUPFAM" id="SSF54631">
    <property type="entry name" value="CBS-domain pair"/>
    <property type="match status" value="1"/>
</dbReference>
<dbReference type="HOGENOM" id="CLU_1431673_0_0_2"/>